<dbReference type="RefSeq" id="WP_025289917.1">
    <property type="nucleotide sequence ID" value="NZ_CP006956.1"/>
</dbReference>
<accession>W0R939</accession>
<organism evidence="1 2">
    <name type="scientific">Bibersteinia trehalosi USDA-ARS-USMARC-190</name>
    <dbReference type="NCBI Taxonomy" id="1263832"/>
    <lineage>
        <taxon>Bacteria</taxon>
        <taxon>Pseudomonadati</taxon>
        <taxon>Pseudomonadota</taxon>
        <taxon>Gammaproteobacteria</taxon>
        <taxon>Pasteurellales</taxon>
        <taxon>Pasteurellaceae</taxon>
        <taxon>Bibersteinia</taxon>
    </lineage>
</organism>
<reference evidence="1 2" key="1">
    <citation type="submission" date="2013-12" db="EMBL/GenBank/DDBJ databases">
        <title>Annotation of the Bibersteinia trehalosi USDA-ARS-USMARC-190 complete genome.</title>
        <authorList>
            <person name="Harhay G.P."/>
            <person name="McVey S."/>
            <person name="Clawson M.L."/>
            <person name="Bono J."/>
            <person name="Heaton M.P."/>
            <person name="Chitko-Mckown C.G."/>
            <person name="Harhay D.M."/>
            <person name="Smith T.P.L."/>
        </authorList>
    </citation>
    <scope>NUCLEOTIDE SEQUENCE [LARGE SCALE GENOMIC DNA]</scope>
    <source>
        <strain evidence="1 2">USDA-ARS-USMARC-190</strain>
    </source>
</reference>
<sequence length="179" mass="20088">MKKFIYQNQSHFTADSDHFKANNRTLADFSKPYKLSPKNNRLLLADLGGMLFTQSEKEIAEPGNSFNLSKANSTPNRAFFVRNFRTPKENNQLKIQQVAFLSMVERNGKGSPFAVFLLKRFSSPLRSTAQILESLSGRLSKNLLSKDTMNKPTQTINGIIAKLTAFPFVLSTEKGACYA</sequence>
<dbReference type="EMBL" id="CP006956">
    <property type="protein sequence ID" value="AHG87296.1"/>
    <property type="molecule type" value="Genomic_DNA"/>
</dbReference>
<dbReference type="Proteomes" id="UP000019086">
    <property type="component" value="Chromosome"/>
</dbReference>
<proteinExistence type="predicted"/>
<dbReference type="PATRIC" id="fig|1263832.3.peg.2056"/>
<evidence type="ECO:0000313" key="2">
    <source>
        <dbReference type="Proteomes" id="UP000019086"/>
    </source>
</evidence>
<dbReference type="KEGG" id="btra:F544_20680"/>
<protein>
    <submittedName>
        <fullName evidence="1">Phage P4 Ash-like protein</fullName>
    </submittedName>
</protein>
<evidence type="ECO:0000313" key="1">
    <source>
        <dbReference type="EMBL" id="AHG87296.1"/>
    </source>
</evidence>
<dbReference type="HOGENOM" id="CLU_1500713_0_0_6"/>
<gene>
    <name evidence="1" type="ORF">F544_20680</name>
</gene>
<name>W0R939_BIBTR</name>
<dbReference type="AlphaFoldDB" id="W0R939"/>